<sequence>MGCFLACFGSIDAKRKKPHNKTLSRQRSHGSYSPLKKPISVEPSITELTIPTVREAREKNENQSFNVQKKVTFDLTVKTYSDESFNGDSKYLSETDSNKESDDEREEIVTGSQSVTSSEECSTTSTTGSYPATHRYQNCQSSDDEDDDSICDEEDESDQEDDAEREDDEEFFDSDQTFESYNPSIRSDITQLIRKENVTKPISDSLIEEPTNQISSRARDRSRYVHPVLNPVENLSEWKTLKAKETKKAPLFKQSKENAKLDNEEVFIPFSSEPTFKLPKPQIQLNSETSFKLQKQTPRQEMAVDTSLSNWLNPLETLNPRKPGNGESKLSDIKPTQEVKSSPSSVKSVRYTDERPILGALTVENIKQASSPRKSPSRSPDEMPILGTVGTYWNQETLEKNLRSRIPISSTEGIPNTTSKYKEDKRVNWHSTPFEVRLERALNRGDPEAYSSYPPTVY</sequence>
<accession>U5DEU4</accession>
<keyword evidence="3" id="KW-1185">Reference proteome</keyword>
<dbReference type="OMA" id="CKGIPNT"/>
<organism evidence="2 3">
    <name type="scientific">Amborella trichopoda</name>
    <dbReference type="NCBI Taxonomy" id="13333"/>
    <lineage>
        <taxon>Eukaryota</taxon>
        <taxon>Viridiplantae</taxon>
        <taxon>Streptophyta</taxon>
        <taxon>Embryophyta</taxon>
        <taxon>Tracheophyta</taxon>
        <taxon>Spermatophyta</taxon>
        <taxon>Magnoliopsida</taxon>
        <taxon>Amborellales</taxon>
        <taxon>Amborellaceae</taxon>
        <taxon>Amborella</taxon>
    </lineage>
</organism>
<dbReference type="Proteomes" id="UP000017836">
    <property type="component" value="Unassembled WGS sequence"/>
</dbReference>
<dbReference type="PANTHER" id="PTHR33318:SF4">
    <property type="entry name" value="OS04G0511700 PROTEIN"/>
    <property type="match status" value="1"/>
</dbReference>
<feature type="compositionally biased region" description="Low complexity" evidence="1">
    <location>
        <begin position="339"/>
        <end position="349"/>
    </location>
</feature>
<dbReference type="PANTHER" id="PTHR33318">
    <property type="entry name" value="ASPARTYL/GLUTAMYL-TRNA(ASN/GLN) AMIDOTRANSFERASE SUBUNIT"/>
    <property type="match status" value="1"/>
</dbReference>
<feature type="compositionally biased region" description="Low complexity" evidence="1">
    <location>
        <begin position="111"/>
        <end position="129"/>
    </location>
</feature>
<evidence type="ECO:0000313" key="2">
    <source>
        <dbReference type="EMBL" id="ERN18938.1"/>
    </source>
</evidence>
<name>U5DEU4_AMBTC</name>
<feature type="region of interest" description="Disordered" evidence="1">
    <location>
        <begin position="16"/>
        <end position="38"/>
    </location>
</feature>
<feature type="compositionally biased region" description="Basic and acidic residues" evidence="1">
    <location>
        <begin position="91"/>
        <end position="102"/>
    </location>
</feature>
<feature type="region of interest" description="Disordered" evidence="1">
    <location>
        <begin position="314"/>
        <end position="386"/>
    </location>
</feature>
<feature type="compositionally biased region" description="Acidic residues" evidence="1">
    <location>
        <begin position="142"/>
        <end position="173"/>
    </location>
</feature>
<evidence type="ECO:0000313" key="3">
    <source>
        <dbReference type="Proteomes" id="UP000017836"/>
    </source>
</evidence>
<dbReference type="InterPro" id="IPR039300">
    <property type="entry name" value="JASON"/>
</dbReference>
<dbReference type="EMBL" id="KI392078">
    <property type="protein sequence ID" value="ERN18938.1"/>
    <property type="molecule type" value="Genomic_DNA"/>
</dbReference>
<feature type="compositionally biased region" description="Basic residues" evidence="1">
    <location>
        <begin position="16"/>
        <end position="28"/>
    </location>
</feature>
<dbReference type="GO" id="GO:0007142">
    <property type="term" value="P:male meiosis II"/>
    <property type="evidence" value="ECO:0007669"/>
    <property type="project" value="InterPro"/>
</dbReference>
<proteinExistence type="predicted"/>
<dbReference type="eggNOG" id="ENOG502QPPJ">
    <property type="taxonomic scope" value="Eukaryota"/>
</dbReference>
<feature type="region of interest" description="Disordered" evidence="1">
    <location>
        <begin position="199"/>
        <end position="220"/>
    </location>
</feature>
<dbReference type="HOGENOM" id="CLU_040235_1_0_1"/>
<protein>
    <submittedName>
        <fullName evidence="2">Uncharacterized protein</fullName>
    </submittedName>
</protein>
<dbReference type="AlphaFoldDB" id="U5DEU4"/>
<dbReference type="Gramene" id="ERN18938">
    <property type="protein sequence ID" value="ERN18938"/>
    <property type="gene ID" value="AMTR_s00067p00189180"/>
</dbReference>
<evidence type="ECO:0000256" key="1">
    <source>
        <dbReference type="SAM" id="MobiDB-lite"/>
    </source>
</evidence>
<reference evidence="3" key="1">
    <citation type="journal article" date="2013" name="Science">
        <title>The Amborella genome and the evolution of flowering plants.</title>
        <authorList>
            <consortium name="Amborella Genome Project"/>
        </authorList>
    </citation>
    <scope>NUCLEOTIDE SEQUENCE [LARGE SCALE GENOMIC DNA]</scope>
</reference>
<feature type="region of interest" description="Disordered" evidence="1">
    <location>
        <begin position="82"/>
        <end position="186"/>
    </location>
</feature>
<gene>
    <name evidence="2" type="ORF">AMTR_s00067p00189180</name>
</gene>
<dbReference type="OrthoDB" id="1925835at2759"/>
<dbReference type="KEGG" id="atr:18447309"/>